<evidence type="ECO:0000313" key="2">
    <source>
        <dbReference type="EMBL" id="GGZ32578.1"/>
    </source>
</evidence>
<evidence type="ECO:0008006" key="4">
    <source>
        <dbReference type="Google" id="ProtNLM"/>
    </source>
</evidence>
<reference evidence="3" key="1">
    <citation type="journal article" date="2019" name="Int. J. Syst. Evol. Microbiol.">
        <title>The Global Catalogue of Microorganisms (GCM) 10K type strain sequencing project: providing services to taxonomists for standard genome sequencing and annotation.</title>
        <authorList>
            <consortium name="The Broad Institute Genomics Platform"/>
            <consortium name="The Broad Institute Genome Sequencing Center for Infectious Disease"/>
            <person name="Wu L."/>
            <person name="Ma J."/>
        </authorList>
    </citation>
    <scope>NUCLEOTIDE SEQUENCE [LARGE SCALE GENOMIC DNA]</scope>
    <source>
        <strain evidence="3">JCM 4602</strain>
    </source>
</reference>
<keyword evidence="3" id="KW-1185">Reference proteome</keyword>
<dbReference type="Proteomes" id="UP000624183">
    <property type="component" value="Unassembled WGS sequence"/>
</dbReference>
<gene>
    <name evidence="2" type="ORF">GCM10010328_01930</name>
</gene>
<organism evidence="2 3">
    <name type="scientific">Streptomyces rubiginosohelvolus</name>
    <dbReference type="NCBI Taxonomy" id="67362"/>
    <lineage>
        <taxon>Bacteria</taxon>
        <taxon>Bacillati</taxon>
        <taxon>Actinomycetota</taxon>
        <taxon>Actinomycetes</taxon>
        <taxon>Kitasatosporales</taxon>
        <taxon>Streptomycetaceae</taxon>
        <taxon>Streptomyces</taxon>
    </lineage>
</organism>
<dbReference type="InterPro" id="IPR036890">
    <property type="entry name" value="HATPase_C_sf"/>
</dbReference>
<dbReference type="PANTHER" id="PTHR35526">
    <property type="entry name" value="ANTI-SIGMA-F FACTOR RSBW-RELATED"/>
    <property type="match status" value="1"/>
</dbReference>
<dbReference type="CDD" id="cd16936">
    <property type="entry name" value="HATPase_RsbW-like"/>
    <property type="match status" value="1"/>
</dbReference>
<protein>
    <recommendedName>
        <fullName evidence="4">Regulatory protein</fullName>
    </recommendedName>
</protein>
<evidence type="ECO:0000256" key="1">
    <source>
        <dbReference type="SAM" id="MobiDB-lite"/>
    </source>
</evidence>
<sequence>MHDSGGGVVRAADGPPEPDDEGGRGLLLVAALADKWGVAERNPGKIVWCEFSIV</sequence>
<dbReference type="Gene3D" id="3.30.565.10">
    <property type="entry name" value="Histidine kinase-like ATPase, C-terminal domain"/>
    <property type="match status" value="1"/>
</dbReference>
<proteinExistence type="predicted"/>
<feature type="region of interest" description="Disordered" evidence="1">
    <location>
        <begin position="1"/>
        <end position="23"/>
    </location>
</feature>
<dbReference type="PANTHER" id="PTHR35526:SF3">
    <property type="entry name" value="ANTI-SIGMA-F FACTOR RSBW"/>
    <property type="match status" value="1"/>
</dbReference>
<accession>A0ABQ3BBH8</accession>
<comment type="caution">
    <text evidence="2">The sequence shown here is derived from an EMBL/GenBank/DDBJ whole genome shotgun (WGS) entry which is preliminary data.</text>
</comment>
<dbReference type="EMBL" id="BMUW01000001">
    <property type="protein sequence ID" value="GGZ32578.1"/>
    <property type="molecule type" value="Genomic_DNA"/>
</dbReference>
<name>A0ABQ3BBH8_9ACTN</name>
<dbReference type="InterPro" id="IPR050267">
    <property type="entry name" value="Anti-sigma-factor_SerPK"/>
</dbReference>
<evidence type="ECO:0000313" key="3">
    <source>
        <dbReference type="Proteomes" id="UP000624183"/>
    </source>
</evidence>